<dbReference type="Proteomes" id="UP000664702">
    <property type="component" value="Chromosome"/>
</dbReference>
<evidence type="ECO:0000313" key="3">
    <source>
        <dbReference type="EMBL" id="MBO1861041.1"/>
    </source>
</evidence>
<dbReference type="Pfam" id="PF09361">
    <property type="entry name" value="Phasin_2"/>
    <property type="match status" value="1"/>
</dbReference>
<gene>
    <name evidence="4" type="ORF">J4G43_006620</name>
    <name evidence="3" type="ORF">J4G43_08795</name>
</gene>
<organism evidence="3">
    <name type="scientific">Bradyrhizobium barranii subsp. barranii</name>
    <dbReference type="NCBI Taxonomy" id="2823807"/>
    <lineage>
        <taxon>Bacteria</taxon>
        <taxon>Pseudomonadati</taxon>
        <taxon>Pseudomonadota</taxon>
        <taxon>Alphaproteobacteria</taxon>
        <taxon>Hyphomicrobiales</taxon>
        <taxon>Nitrobacteraceae</taxon>
        <taxon>Bradyrhizobium</taxon>
        <taxon>Bradyrhizobium barranii</taxon>
    </lineage>
</organism>
<evidence type="ECO:0000259" key="2">
    <source>
        <dbReference type="Pfam" id="PF09361"/>
    </source>
</evidence>
<evidence type="ECO:0000256" key="1">
    <source>
        <dbReference type="SAM" id="MobiDB-lite"/>
    </source>
</evidence>
<accession>A0A939S266</accession>
<protein>
    <submittedName>
        <fullName evidence="3">Phasin family protein</fullName>
    </submittedName>
</protein>
<dbReference type="RefSeq" id="WP_208084300.1">
    <property type="nucleotide sequence ID" value="NZ_CP086136.1"/>
</dbReference>
<dbReference type="EMBL" id="CP086136">
    <property type="protein sequence ID" value="UEM13941.1"/>
    <property type="molecule type" value="Genomic_DNA"/>
</dbReference>
<name>A0A939S266_9BRAD</name>
<feature type="domain" description="Phasin" evidence="2">
    <location>
        <begin position="90"/>
        <end position="157"/>
    </location>
</feature>
<feature type="compositionally biased region" description="Basic residues" evidence="1">
    <location>
        <begin position="1"/>
        <end position="15"/>
    </location>
</feature>
<proteinExistence type="predicted"/>
<sequence>MSKRKLATASKHARSPKMAARAQRTTRAIVRSPKDNPLRPVAAGSTEPPPELHNDSTQEAILVENPATALQDDFTQMMRDDDSKKGFESSSATANVQAYQAKILEMAQANMQFASEFAQRLLAIRSPFEFFSVISEFTSKRIAMFGKYSREMSEVITRR</sequence>
<feature type="region of interest" description="Disordered" evidence="1">
    <location>
        <begin position="1"/>
        <end position="54"/>
    </location>
</feature>
<reference evidence="3" key="1">
    <citation type="submission" date="2021-03" db="EMBL/GenBank/DDBJ databases">
        <title>Whole Genome Sequence of Bradyrhizobium sp. Strain 144S4.</title>
        <authorList>
            <person name="Bromfield E.S.P."/>
            <person name="Cloutier S."/>
        </authorList>
    </citation>
    <scope>NUCLEOTIDE SEQUENCE [LARGE SCALE GENOMIC DNA]</scope>
    <source>
        <strain evidence="3">144S4</strain>
    </source>
</reference>
<dbReference type="EMBL" id="JAGEMI010000001">
    <property type="protein sequence ID" value="MBO1861041.1"/>
    <property type="molecule type" value="Genomic_DNA"/>
</dbReference>
<dbReference type="InterPro" id="IPR018968">
    <property type="entry name" value="Phasin"/>
</dbReference>
<evidence type="ECO:0000313" key="5">
    <source>
        <dbReference type="Proteomes" id="UP000664702"/>
    </source>
</evidence>
<dbReference type="AlphaFoldDB" id="A0A939S266"/>
<dbReference type="KEGG" id="bban:J4G43_006620"/>
<evidence type="ECO:0000313" key="4">
    <source>
        <dbReference type="EMBL" id="UEM13941.1"/>
    </source>
</evidence>
<reference evidence="4 5" key="2">
    <citation type="journal article" date="2022" name="Int. J. Syst. Evol. Microbiol.">
        <title>Strains of Bradyrhizobium barranii sp. nov. associated with legumes native to Canada are symbionts of soybeans and belong to different subspecies (subsp. barranii subsp. nov. and subsp. apii subsp. nov.) and symbiovars (sv. glycinearum and sv. septentrionale).</title>
        <authorList>
            <person name="Bromfield E.S.P."/>
            <person name="Cloutier S."/>
            <person name="Wasai-Hara S."/>
            <person name="Minamisawa K."/>
        </authorList>
    </citation>
    <scope>NUCLEOTIDE SEQUENCE [LARGE SCALE GENOMIC DNA]</scope>
    <source>
        <strain evidence="4 5">144S4</strain>
    </source>
</reference>